<name>A0A915HH32_ROMCU</name>
<organism evidence="2 3">
    <name type="scientific">Romanomermis culicivorax</name>
    <name type="common">Nematode worm</name>
    <dbReference type="NCBI Taxonomy" id="13658"/>
    <lineage>
        <taxon>Eukaryota</taxon>
        <taxon>Metazoa</taxon>
        <taxon>Ecdysozoa</taxon>
        <taxon>Nematoda</taxon>
        <taxon>Enoplea</taxon>
        <taxon>Dorylaimia</taxon>
        <taxon>Mermithida</taxon>
        <taxon>Mermithoidea</taxon>
        <taxon>Mermithidae</taxon>
        <taxon>Romanomermis</taxon>
    </lineage>
</organism>
<evidence type="ECO:0000313" key="2">
    <source>
        <dbReference type="Proteomes" id="UP000887565"/>
    </source>
</evidence>
<feature type="transmembrane region" description="Helical" evidence="1">
    <location>
        <begin position="69"/>
        <end position="88"/>
    </location>
</feature>
<keyword evidence="2" id="KW-1185">Reference proteome</keyword>
<protein>
    <submittedName>
        <fullName evidence="3">Uncharacterized protein</fullName>
    </submittedName>
</protein>
<keyword evidence="1" id="KW-0812">Transmembrane</keyword>
<dbReference type="WBParaSite" id="nRc.2.0.1.t00626-RA">
    <property type="protein sequence ID" value="nRc.2.0.1.t00626-RA"/>
    <property type="gene ID" value="nRc.2.0.1.g00626"/>
</dbReference>
<evidence type="ECO:0000313" key="3">
    <source>
        <dbReference type="WBParaSite" id="nRc.2.0.1.t00626-RA"/>
    </source>
</evidence>
<accession>A0A915HH32</accession>
<keyword evidence="1" id="KW-0472">Membrane</keyword>
<dbReference type="Proteomes" id="UP000887565">
    <property type="component" value="Unplaced"/>
</dbReference>
<proteinExistence type="predicted"/>
<feature type="transmembrane region" description="Helical" evidence="1">
    <location>
        <begin position="100"/>
        <end position="122"/>
    </location>
</feature>
<feature type="transmembrane region" description="Helical" evidence="1">
    <location>
        <begin position="185"/>
        <end position="208"/>
    </location>
</feature>
<feature type="transmembrane region" description="Helical" evidence="1">
    <location>
        <begin position="152"/>
        <end position="173"/>
    </location>
</feature>
<feature type="transmembrane region" description="Helical" evidence="1">
    <location>
        <begin position="220"/>
        <end position="240"/>
    </location>
</feature>
<dbReference type="AlphaFoldDB" id="A0A915HH32"/>
<feature type="transmembrane region" description="Helical" evidence="1">
    <location>
        <begin position="6"/>
        <end position="23"/>
    </location>
</feature>
<feature type="transmembrane region" description="Helical" evidence="1">
    <location>
        <begin position="35"/>
        <end position="57"/>
    </location>
</feature>
<keyword evidence="1" id="KW-1133">Transmembrane helix</keyword>
<sequence>LLLTAYSLCVFCLWLCVLCLQTLRKIPKLFHRPVVHFAHFCLYLLPPLCLAYVPMIFAAALLNGQLSEIFVALMLSMLSFAKAIEKLLDIIIFAGDHKALLIATCCAIIAGTLSAITFPFIAAKLVDTYLQGKVENFDLWIVRTLFETQKKLSLSLVLTSILVECLSPAIVNSMNNFERGKIRSLAVAALFLPVYVYFAVCVCSLASFNAEFIIFSSMRHFMYITSLGLLLTVVSDKLGLDI</sequence>
<evidence type="ECO:0000256" key="1">
    <source>
        <dbReference type="SAM" id="Phobius"/>
    </source>
</evidence>
<reference evidence="3" key="1">
    <citation type="submission" date="2022-11" db="UniProtKB">
        <authorList>
            <consortium name="WormBaseParasite"/>
        </authorList>
    </citation>
    <scope>IDENTIFICATION</scope>
</reference>